<dbReference type="Proteomes" id="UP001341840">
    <property type="component" value="Unassembled WGS sequence"/>
</dbReference>
<reference evidence="1 2" key="1">
    <citation type="journal article" date="2023" name="Plants (Basel)">
        <title>Bridging the Gap: Combining Genomics and Transcriptomics Approaches to Understand Stylosanthes scabra, an Orphan Legume from the Brazilian Caatinga.</title>
        <authorList>
            <person name="Ferreira-Neto J.R.C."/>
            <person name="da Silva M.D."/>
            <person name="Binneck E."/>
            <person name="de Melo N.F."/>
            <person name="da Silva R.H."/>
            <person name="de Melo A.L.T.M."/>
            <person name="Pandolfi V."/>
            <person name="Bustamante F.O."/>
            <person name="Brasileiro-Vidal A.C."/>
            <person name="Benko-Iseppon A.M."/>
        </authorList>
    </citation>
    <scope>NUCLEOTIDE SEQUENCE [LARGE SCALE GENOMIC DNA]</scope>
    <source>
        <tissue evidence="1">Leaves</tissue>
    </source>
</reference>
<evidence type="ECO:0000313" key="1">
    <source>
        <dbReference type="EMBL" id="MED6205424.1"/>
    </source>
</evidence>
<accession>A0ABU6Y851</accession>
<proteinExistence type="predicted"/>
<comment type="caution">
    <text evidence="1">The sequence shown here is derived from an EMBL/GenBank/DDBJ whole genome shotgun (WGS) entry which is preliminary data.</text>
</comment>
<protein>
    <submittedName>
        <fullName evidence="1">Uncharacterized protein</fullName>
    </submittedName>
</protein>
<dbReference type="EMBL" id="JASCZI010241706">
    <property type="protein sequence ID" value="MED6205424.1"/>
    <property type="molecule type" value="Genomic_DNA"/>
</dbReference>
<organism evidence="1 2">
    <name type="scientific">Stylosanthes scabra</name>
    <dbReference type="NCBI Taxonomy" id="79078"/>
    <lineage>
        <taxon>Eukaryota</taxon>
        <taxon>Viridiplantae</taxon>
        <taxon>Streptophyta</taxon>
        <taxon>Embryophyta</taxon>
        <taxon>Tracheophyta</taxon>
        <taxon>Spermatophyta</taxon>
        <taxon>Magnoliopsida</taxon>
        <taxon>eudicotyledons</taxon>
        <taxon>Gunneridae</taxon>
        <taxon>Pentapetalae</taxon>
        <taxon>rosids</taxon>
        <taxon>fabids</taxon>
        <taxon>Fabales</taxon>
        <taxon>Fabaceae</taxon>
        <taxon>Papilionoideae</taxon>
        <taxon>50 kb inversion clade</taxon>
        <taxon>dalbergioids sensu lato</taxon>
        <taxon>Dalbergieae</taxon>
        <taxon>Pterocarpus clade</taxon>
        <taxon>Stylosanthes</taxon>
    </lineage>
</organism>
<keyword evidence="2" id="KW-1185">Reference proteome</keyword>
<evidence type="ECO:0000313" key="2">
    <source>
        <dbReference type="Proteomes" id="UP001341840"/>
    </source>
</evidence>
<sequence length="180" mass="21022">MGKKRSCQDVKVPRPLNEVENRLYGWVEEAVLTQPSVVESDSLPEFCRNFPLMEESGMEGDYVLEAAGSSDHVPFRANEGSPHFLWVYQELFTRLRVRFPFSNFQRDVMTRCRVAVNQLHLNGWGFILTFERVCLHYGFRPTIRLFFYIYDVLIPPTGFDYISFRACQGRKLFDSSEDSI</sequence>
<name>A0ABU6Y851_9FABA</name>
<gene>
    <name evidence="1" type="ORF">PIB30_017457</name>
</gene>